<dbReference type="EMBL" id="AONC01000037">
    <property type="protein sequence ID" value="EXJ14666.1"/>
    <property type="molecule type" value="Genomic_DNA"/>
</dbReference>
<keyword evidence="3" id="KW-1185">Reference proteome</keyword>
<feature type="region of interest" description="Disordered" evidence="1">
    <location>
        <begin position="32"/>
        <end position="88"/>
    </location>
</feature>
<dbReference type="Proteomes" id="UP000019460">
    <property type="component" value="Unassembled WGS sequence"/>
</dbReference>
<proteinExistence type="predicted"/>
<dbReference type="AlphaFoldDB" id="W9VCF2"/>
<evidence type="ECO:0000313" key="3">
    <source>
        <dbReference type="Proteomes" id="UP000019460"/>
    </source>
</evidence>
<reference evidence="2 3" key="1">
    <citation type="submission" date="2012-11" db="EMBL/GenBank/DDBJ databases">
        <title>Genome assembly of Thiorhodococcus sp. AK35.</title>
        <authorList>
            <person name="Nupur N."/>
            <person name="Khatri I."/>
            <person name="Subramanian S."/>
            <person name="Pinnaka A."/>
        </authorList>
    </citation>
    <scope>NUCLEOTIDE SEQUENCE [LARGE SCALE GENOMIC DNA]</scope>
    <source>
        <strain evidence="2 3">AK35</strain>
    </source>
</reference>
<protein>
    <recommendedName>
        <fullName evidence="4">DUF4124 domain-containing protein</fullName>
    </recommendedName>
</protein>
<gene>
    <name evidence="2" type="ORF">D779_2195</name>
</gene>
<evidence type="ECO:0008006" key="4">
    <source>
        <dbReference type="Google" id="ProtNLM"/>
    </source>
</evidence>
<evidence type="ECO:0000256" key="1">
    <source>
        <dbReference type="SAM" id="MobiDB-lite"/>
    </source>
</evidence>
<organism evidence="2 3">
    <name type="scientific">Imhoffiella purpurea</name>
    <dbReference type="NCBI Taxonomy" id="1249627"/>
    <lineage>
        <taxon>Bacteria</taxon>
        <taxon>Pseudomonadati</taxon>
        <taxon>Pseudomonadota</taxon>
        <taxon>Gammaproteobacteria</taxon>
        <taxon>Chromatiales</taxon>
        <taxon>Chromatiaceae</taxon>
        <taxon>Imhoffiella</taxon>
    </lineage>
</organism>
<sequence>MYKCDDPDTGKPIYSQTPCAPDAEVMELDVHRPTPEQIRRHQEQMESERRFIEESSERRKAAQEASKTAEEAPSFRMSPPQTGKPADL</sequence>
<accession>W9VCF2</accession>
<name>W9VCF2_9GAMM</name>
<feature type="compositionally biased region" description="Basic and acidic residues" evidence="1">
    <location>
        <begin position="32"/>
        <end position="70"/>
    </location>
</feature>
<evidence type="ECO:0000313" key="2">
    <source>
        <dbReference type="EMBL" id="EXJ14666.1"/>
    </source>
</evidence>
<comment type="caution">
    <text evidence="2">The sequence shown here is derived from an EMBL/GenBank/DDBJ whole genome shotgun (WGS) entry which is preliminary data.</text>
</comment>